<feature type="compositionally biased region" description="Basic and acidic residues" evidence="8">
    <location>
        <begin position="148"/>
        <end position="169"/>
    </location>
</feature>
<evidence type="ECO:0000313" key="9">
    <source>
        <dbReference type="EMBL" id="CAG8804934.1"/>
    </source>
</evidence>
<keyword evidence="5" id="KW-0234">DNA repair</keyword>
<proteinExistence type="inferred from homology"/>
<evidence type="ECO:0000256" key="3">
    <source>
        <dbReference type="ARBA" id="ARBA00022763"/>
    </source>
</evidence>
<accession>A0ABN7VXL8</accession>
<evidence type="ECO:0000256" key="7">
    <source>
        <dbReference type="ARBA" id="ARBA00029496"/>
    </source>
</evidence>
<protein>
    <recommendedName>
        <fullName evidence="7">Structure-specific endonuclease subunit SLX4</fullName>
    </recommendedName>
</protein>
<dbReference type="InterPro" id="IPR018574">
    <property type="entry name" value="Structure-sp_endonuc_su_Slx4"/>
</dbReference>
<evidence type="ECO:0000256" key="2">
    <source>
        <dbReference type="ARBA" id="ARBA00006661"/>
    </source>
</evidence>
<name>A0ABN7VXL8_GIGMA</name>
<evidence type="ECO:0000256" key="4">
    <source>
        <dbReference type="ARBA" id="ARBA00023172"/>
    </source>
</evidence>
<keyword evidence="10" id="KW-1185">Reference proteome</keyword>
<comment type="caution">
    <text evidence="9">The sequence shown here is derived from an EMBL/GenBank/DDBJ whole genome shotgun (WGS) entry which is preliminary data.</text>
</comment>
<organism evidence="9 10">
    <name type="scientific">Gigaspora margarita</name>
    <dbReference type="NCBI Taxonomy" id="4874"/>
    <lineage>
        <taxon>Eukaryota</taxon>
        <taxon>Fungi</taxon>
        <taxon>Fungi incertae sedis</taxon>
        <taxon>Mucoromycota</taxon>
        <taxon>Glomeromycotina</taxon>
        <taxon>Glomeromycetes</taxon>
        <taxon>Diversisporales</taxon>
        <taxon>Gigasporaceae</taxon>
        <taxon>Gigaspora</taxon>
    </lineage>
</organism>
<keyword evidence="4" id="KW-0233">DNA recombination</keyword>
<feature type="region of interest" description="Disordered" evidence="8">
    <location>
        <begin position="295"/>
        <end position="320"/>
    </location>
</feature>
<evidence type="ECO:0000256" key="5">
    <source>
        <dbReference type="ARBA" id="ARBA00023204"/>
    </source>
</evidence>
<feature type="region of interest" description="Disordered" evidence="8">
    <location>
        <begin position="136"/>
        <end position="179"/>
    </location>
</feature>
<dbReference type="Pfam" id="PF09494">
    <property type="entry name" value="Slx4"/>
    <property type="match status" value="1"/>
</dbReference>
<dbReference type="PANTHER" id="PTHR21541">
    <property type="entry name" value="BTB POZ DOMAIN CONTAINING 12"/>
    <property type="match status" value="1"/>
</dbReference>
<dbReference type="EMBL" id="CAJVQB010024788">
    <property type="protein sequence ID" value="CAG8804934.1"/>
    <property type="molecule type" value="Genomic_DNA"/>
</dbReference>
<gene>
    <name evidence="9" type="ORF">GMARGA_LOCUS23968</name>
</gene>
<evidence type="ECO:0000256" key="8">
    <source>
        <dbReference type="SAM" id="MobiDB-lite"/>
    </source>
</evidence>
<dbReference type="PANTHER" id="PTHR21541:SF3">
    <property type="entry name" value="STRUCTURE-SPECIFIC ENDONUCLEASE SUBUNIT SLX4"/>
    <property type="match status" value="1"/>
</dbReference>
<comment type="subcellular location">
    <subcellularLocation>
        <location evidence="1">Nucleus</location>
    </subcellularLocation>
</comment>
<reference evidence="9 10" key="1">
    <citation type="submission" date="2021-06" db="EMBL/GenBank/DDBJ databases">
        <authorList>
            <person name="Kallberg Y."/>
            <person name="Tangrot J."/>
            <person name="Rosling A."/>
        </authorList>
    </citation>
    <scope>NUCLEOTIDE SEQUENCE [LARGE SCALE GENOMIC DNA]</scope>
    <source>
        <strain evidence="9 10">120-4 pot B 10/14</strain>
    </source>
</reference>
<feature type="compositionally biased region" description="Basic residues" evidence="8">
    <location>
        <begin position="299"/>
        <end position="312"/>
    </location>
</feature>
<keyword evidence="3" id="KW-0227">DNA damage</keyword>
<evidence type="ECO:0000256" key="6">
    <source>
        <dbReference type="ARBA" id="ARBA00023242"/>
    </source>
</evidence>
<dbReference type="Proteomes" id="UP000789901">
    <property type="component" value="Unassembled WGS sequence"/>
</dbReference>
<keyword evidence="6" id="KW-0539">Nucleus</keyword>
<sequence length="320" mass="37245">MSELIIEDYQRKIQEEEAEFTRNLTNLIKIHEEKVLCYIKQYMYALRRAYYNNIKYLKIKDLVRERNWKLSNLSKQNAIINTDPLESDEGILTYSPPVSNALTDFTIIDDDVTSVSNALTDFTIIDDDVTSISQTNSTIDNALPPRAEPIRIDNAHPPRAEPISNEKKMPNYQRMSIPEPSGKETMIRQLEIIWNKTHENEDDEDDIDKETHIQANNSNETYEDSDDNNASTNISLTEELYKFIKGNRQLYCRVLRYEVLEFDQLLNEINNAGIVCTDRQLQLFLDNKGIIHSSNTKSKQWRQKKDRSKKKNVSNITSIS</sequence>
<evidence type="ECO:0000313" key="10">
    <source>
        <dbReference type="Proteomes" id="UP000789901"/>
    </source>
</evidence>
<evidence type="ECO:0000256" key="1">
    <source>
        <dbReference type="ARBA" id="ARBA00004123"/>
    </source>
</evidence>
<comment type="similarity">
    <text evidence="2">Belongs to the SLX4 family.</text>
</comment>